<evidence type="ECO:0000259" key="2">
    <source>
        <dbReference type="PROSITE" id="PS50222"/>
    </source>
</evidence>
<dbReference type="PANTHER" id="PTHR10336:SF209">
    <property type="entry name" value="PHOSPHOINOSITIDE PHOSPHOLIPASE C"/>
    <property type="match status" value="1"/>
</dbReference>
<dbReference type="GO" id="GO:0005886">
    <property type="term" value="C:plasma membrane"/>
    <property type="evidence" value="ECO:0007669"/>
    <property type="project" value="TreeGrafter"/>
</dbReference>
<dbReference type="SUPFAM" id="SSF47473">
    <property type="entry name" value="EF-hand"/>
    <property type="match status" value="1"/>
</dbReference>
<organism evidence="3">
    <name type="scientific">Tityus obscurus</name>
    <name type="common">Amazonian scorpion</name>
    <name type="synonym">Tityus cambridgei</name>
    <dbReference type="NCBI Taxonomy" id="1221240"/>
    <lineage>
        <taxon>Eukaryota</taxon>
        <taxon>Metazoa</taxon>
        <taxon>Ecdysozoa</taxon>
        <taxon>Arthropoda</taxon>
        <taxon>Chelicerata</taxon>
        <taxon>Arachnida</taxon>
        <taxon>Scorpiones</taxon>
        <taxon>Buthida</taxon>
        <taxon>Buthoidea</taxon>
        <taxon>Buthidae</taxon>
        <taxon>Tityus</taxon>
    </lineage>
</organism>
<dbReference type="EMBL" id="GEMQ01000106">
    <property type="protein sequence ID" value="JAT91083.1"/>
    <property type="molecule type" value="Transcribed_RNA"/>
</dbReference>
<reference evidence="3" key="1">
    <citation type="submission" date="2015-08" db="EMBL/GenBank/DDBJ databases">
        <title>Proteomic endorsed transcriptomic profile of the venom gland from Tityus obscurus.</title>
        <authorList>
            <person name="Oliveira U.C."/>
            <person name="Nishiyama M.Y.Jr."/>
            <person name="Santos M.B."/>
            <person name="Silva A.P."/>
            <person name="Chalkidis H.M."/>
            <person name="Imberg A.S."/>
            <person name="Candido D.M."/>
            <person name="Yamanouye N."/>
            <person name="Dorce V.A."/>
            <person name="Junqueira-de-Azevedo I.L."/>
        </authorList>
    </citation>
    <scope>NUCLEOTIDE SEQUENCE</scope>
    <source>
        <tissue evidence="3">Telson</tissue>
    </source>
</reference>
<dbReference type="GO" id="GO:0004435">
    <property type="term" value="F:phosphatidylinositol-4,5-bisphosphate phospholipase C activity"/>
    <property type="evidence" value="ECO:0007669"/>
    <property type="project" value="TreeGrafter"/>
</dbReference>
<sequence length="207" mass="24362">MAQVKDSEVSSHVEAALKSLSKGFYLYKVRSAKNFYRRRYFVDFQNLCLKYQSKRKKFCNRPPSTVDLYTIEEIRTGWNTDIFNQVQAMVRMNKRTAVSVDEDRCFSLVINAAHETLDLVAPTKEIKDLWIEGLKHILAMCQNVHREEEYDRWLKEQFRRADRNNNGSLSFKECLILLSQLNISIPKDHVKTLFDVNTIHFFISNSI</sequence>
<dbReference type="Gene3D" id="1.10.238.10">
    <property type="entry name" value="EF-hand"/>
    <property type="match status" value="1"/>
</dbReference>
<evidence type="ECO:0000313" key="3">
    <source>
        <dbReference type="EMBL" id="JAT91083.1"/>
    </source>
</evidence>
<dbReference type="PROSITE" id="PS50003">
    <property type="entry name" value="PH_DOMAIN"/>
    <property type="match status" value="1"/>
</dbReference>
<dbReference type="InterPro" id="IPR002048">
    <property type="entry name" value="EF_hand_dom"/>
</dbReference>
<dbReference type="PANTHER" id="PTHR10336">
    <property type="entry name" value="PHOSPHOINOSITIDE-SPECIFIC PHOSPHOLIPASE C FAMILY PROTEIN"/>
    <property type="match status" value="1"/>
</dbReference>
<accession>A0A1E1WVM6</accession>
<dbReference type="InterPro" id="IPR001192">
    <property type="entry name" value="PI-PLC_fam"/>
</dbReference>
<proteinExistence type="predicted"/>
<evidence type="ECO:0000259" key="1">
    <source>
        <dbReference type="PROSITE" id="PS50003"/>
    </source>
</evidence>
<feature type="domain" description="PH" evidence="1">
    <location>
        <begin position="18"/>
        <end position="139"/>
    </location>
</feature>
<dbReference type="PROSITE" id="PS50222">
    <property type="entry name" value="EF_HAND_2"/>
    <property type="match status" value="1"/>
</dbReference>
<name>A0A1E1WVM6_TITOB</name>
<dbReference type="GO" id="GO:0005509">
    <property type="term" value="F:calcium ion binding"/>
    <property type="evidence" value="ECO:0007669"/>
    <property type="project" value="InterPro"/>
</dbReference>
<dbReference type="SUPFAM" id="SSF50729">
    <property type="entry name" value="PH domain-like"/>
    <property type="match status" value="1"/>
</dbReference>
<dbReference type="InterPro" id="IPR011992">
    <property type="entry name" value="EF-hand-dom_pair"/>
</dbReference>
<dbReference type="InterPro" id="IPR011993">
    <property type="entry name" value="PH-like_dom_sf"/>
</dbReference>
<dbReference type="InterPro" id="IPR001849">
    <property type="entry name" value="PH_domain"/>
</dbReference>
<dbReference type="Gene3D" id="2.30.29.30">
    <property type="entry name" value="Pleckstrin-homology domain (PH domain)/Phosphotyrosine-binding domain (PTB)"/>
    <property type="match status" value="1"/>
</dbReference>
<dbReference type="Pfam" id="PF16457">
    <property type="entry name" value="PH_12"/>
    <property type="match status" value="1"/>
</dbReference>
<dbReference type="AlphaFoldDB" id="A0A1E1WVM6"/>
<feature type="domain" description="EF-hand" evidence="2">
    <location>
        <begin position="149"/>
        <end position="184"/>
    </location>
</feature>
<dbReference type="GO" id="GO:0035556">
    <property type="term" value="P:intracellular signal transduction"/>
    <property type="evidence" value="ECO:0007669"/>
    <property type="project" value="InterPro"/>
</dbReference>
<protein>
    <submittedName>
        <fullName evidence="3">Putative phospholipase C</fullName>
    </submittedName>
</protein>